<dbReference type="InterPro" id="IPR005135">
    <property type="entry name" value="Endo/exonuclease/phosphatase"/>
</dbReference>
<gene>
    <name evidence="2" type="ORF">KP79_PYT14007</name>
</gene>
<dbReference type="AlphaFoldDB" id="A0A210PLK6"/>
<keyword evidence="3" id="KW-1185">Reference proteome</keyword>
<feature type="domain" description="Endonuclease/exonuclease/phosphatase" evidence="1">
    <location>
        <begin position="43"/>
        <end position="363"/>
    </location>
</feature>
<name>A0A210PLK6_MIZYE</name>
<protein>
    <recommendedName>
        <fullName evidence="1">Endonuclease/exonuclease/phosphatase domain-containing protein</fullName>
    </recommendedName>
</protein>
<dbReference type="Gene3D" id="3.60.10.10">
    <property type="entry name" value="Endonuclease/exonuclease/phosphatase"/>
    <property type="match status" value="1"/>
</dbReference>
<reference evidence="2 3" key="1">
    <citation type="journal article" date="2017" name="Nat. Ecol. Evol.">
        <title>Scallop genome provides insights into evolution of bilaterian karyotype and development.</title>
        <authorList>
            <person name="Wang S."/>
            <person name="Zhang J."/>
            <person name="Jiao W."/>
            <person name="Li J."/>
            <person name="Xun X."/>
            <person name="Sun Y."/>
            <person name="Guo X."/>
            <person name="Huan P."/>
            <person name="Dong B."/>
            <person name="Zhang L."/>
            <person name="Hu X."/>
            <person name="Sun X."/>
            <person name="Wang J."/>
            <person name="Zhao C."/>
            <person name="Wang Y."/>
            <person name="Wang D."/>
            <person name="Huang X."/>
            <person name="Wang R."/>
            <person name="Lv J."/>
            <person name="Li Y."/>
            <person name="Zhang Z."/>
            <person name="Liu B."/>
            <person name="Lu W."/>
            <person name="Hui Y."/>
            <person name="Liang J."/>
            <person name="Zhou Z."/>
            <person name="Hou R."/>
            <person name="Li X."/>
            <person name="Liu Y."/>
            <person name="Li H."/>
            <person name="Ning X."/>
            <person name="Lin Y."/>
            <person name="Zhao L."/>
            <person name="Xing Q."/>
            <person name="Dou J."/>
            <person name="Li Y."/>
            <person name="Mao J."/>
            <person name="Guo H."/>
            <person name="Dou H."/>
            <person name="Li T."/>
            <person name="Mu C."/>
            <person name="Jiang W."/>
            <person name="Fu Q."/>
            <person name="Fu X."/>
            <person name="Miao Y."/>
            <person name="Liu J."/>
            <person name="Yu Q."/>
            <person name="Li R."/>
            <person name="Liao H."/>
            <person name="Li X."/>
            <person name="Kong Y."/>
            <person name="Jiang Z."/>
            <person name="Chourrout D."/>
            <person name="Li R."/>
            <person name="Bao Z."/>
        </authorList>
    </citation>
    <scope>NUCLEOTIDE SEQUENCE [LARGE SCALE GENOMIC DNA]</scope>
    <source>
        <strain evidence="2 3">PY_sf001</strain>
    </source>
</reference>
<proteinExistence type="predicted"/>
<dbReference type="SUPFAM" id="SSF56219">
    <property type="entry name" value="DNase I-like"/>
    <property type="match status" value="1"/>
</dbReference>
<dbReference type="EMBL" id="NEDP02005590">
    <property type="protein sequence ID" value="OWF37372.1"/>
    <property type="molecule type" value="Genomic_DNA"/>
</dbReference>
<dbReference type="Pfam" id="PF03372">
    <property type="entry name" value="Exo_endo_phos"/>
    <property type="match status" value="1"/>
</dbReference>
<evidence type="ECO:0000313" key="2">
    <source>
        <dbReference type="EMBL" id="OWF37372.1"/>
    </source>
</evidence>
<comment type="caution">
    <text evidence="2">The sequence shown here is derived from an EMBL/GenBank/DDBJ whole genome shotgun (WGS) entry which is preliminary data.</text>
</comment>
<evidence type="ECO:0000259" key="1">
    <source>
        <dbReference type="Pfam" id="PF03372"/>
    </source>
</evidence>
<dbReference type="GO" id="GO:0003824">
    <property type="term" value="F:catalytic activity"/>
    <property type="evidence" value="ECO:0007669"/>
    <property type="project" value="InterPro"/>
</dbReference>
<dbReference type="InterPro" id="IPR036691">
    <property type="entry name" value="Endo/exonu/phosph_ase_sf"/>
</dbReference>
<dbReference type="OrthoDB" id="6128907at2759"/>
<evidence type="ECO:0000313" key="3">
    <source>
        <dbReference type="Proteomes" id="UP000242188"/>
    </source>
</evidence>
<accession>A0A210PLK6</accession>
<organism evidence="2 3">
    <name type="scientific">Mizuhopecten yessoensis</name>
    <name type="common">Japanese scallop</name>
    <name type="synonym">Patinopecten yessoensis</name>
    <dbReference type="NCBI Taxonomy" id="6573"/>
    <lineage>
        <taxon>Eukaryota</taxon>
        <taxon>Metazoa</taxon>
        <taxon>Spiralia</taxon>
        <taxon>Lophotrochozoa</taxon>
        <taxon>Mollusca</taxon>
        <taxon>Bivalvia</taxon>
        <taxon>Autobranchia</taxon>
        <taxon>Pteriomorphia</taxon>
        <taxon>Pectinida</taxon>
        <taxon>Pectinoidea</taxon>
        <taxon>Pectinidae</taxon>
        <taxon>Mizuhopecten</taxon>
    </lineage>
</organism>
<sequence>MTNHTDFSVLLSLCADRVHTMTLVQLLCMTSLLGVIQTVKIHSYNVALLDLVDHYEERKPSVIQTLTTGDYDVMCIQEVWYGSDVAEIRKTVGSSVFVYTPPLFQETVLWNWVNVPPCHNAALTVACIFYNCASLTNKAALTNCSVGCGMMSESQACISCLTVSGKGALRCFDYRKREAMNVPGVMLLSQRKVNSVKSVFFEPNVKQILRRAFIEAEIEGVGTVICSHTASNIGQEYYEPNLLNVYSSWEEQNLADSRKLTAAARRSNKPLIMGDLNTSPGIPAFNVIADFEGAYNHFLSEGFASPYVTMVGLCTYCVQNPLRSGWNYSHVLDHIFVRDHTVLSAKRIYVENIPLQDFPRSDHYGIEVEVGN</sequence>
<dbReference type="Proteomes" id="UP000242188">
    <property type="component" value="Unassembled WGS sequence"/>
</dbReference>
<dbReference type="STRING" id="6573.A0A210PLK6"/>